<name>A0A1H2WG02_9RHOB</name>
<dbReference type="Proteomes" id="UP000199118">
    <property type="component" value="Unassembled WGS sequence"/>
</dbReference>
<organism evidence="7 8">
    <name type="scientific">Albimonas donghaensis</name>
    <dbReference type="NCBI Taxonomy" id="356660"/>
    <lineage>
        <taxon>Bacteria</taxon>
        <taxon>Pseudomonadati</taxon>
        <taxon>Pseudomonadota</taxon>
        <taxon>Alphaproteobacteria</taxon>
        <taxon>Rhodobacterales</taxon>
        <taxon>Paracoccaceae</taxon>
        <taxon>Albimonas</taxon>
    </lineage>
</organism>
<dbReference type="GO" id="GO:0005524">
    <property type="term" value="F:ATP binding"/>
    <property type="evidence" value="ECO:0007669"/>
    <property type="project" value="UniProtKB-KW"/>
</dbReference>
<gene>
    <name evidence="7" type="ORF">SAMN05444336_102368</name>
</gene>
<keyword evidence="3" id="KW-0547">Nucleotide-binding</keyword>
<dbReference type="PANTHER" id="PTHR43605:SF10">
    <property type="entry name" value="ACYL-COA SYNTHETASE MEDIUM CHAIN FAMILY MEMBER 3"/>
    <property type="match status" value="1"/>
</dbReference>
<dbReference type="EMBL" id="FNMZ01000002">
    <property type="protein sequence ID" value="SDW79465.1"/>
    <property type="molecule type" value="Genomic_DNA"/>
</dbReference>
<dbReference type="PROSITE" id="PS00455">
    <property type="entry name" value="AMP_BINDING"/>
    <property type="match status" value="1"/>
</dbReference>
<dbReference type="InterPro" id="IPR000873">
    <property type="entry name" value="AMP-dep_synth/lig_dom"/>
</dbReference>
<dbReference type="STRING" id="356660.SAMN05444336_102368"/>
<keyword evidence="4" id="KW-0067">ATP-binding</keyword>
<evidence type="ECO:0000259" key="6">
    <source>
        <dbReference type="Pfam" id="PF13193"/>
    </source>
</evidence>
<dbReference type="GO" id="GO:0006637">
    <property type="term" value="P:acyl-CoA metabolic process"/>
    <property type="evidence" value="ECO:0007669"/>
    <property type="project" value="TreeGrafter"/>
</dbReference>
<dbReference type="Gene3D" id="3.30.300.30">
    <property type="match status" value="1"/>
</dbReference>
<protein>
    <submittedName>
        <fullName evidence="7">Acetyl-CoA synthetase</fullName>
    </submittedName>
</protein>
<dbReference type="GO" id="GO:0006633">
    <property type="term" value="P:fatty acid biosynthetic process"/>
    <property type="evidence" value="ECO:0007669"/>
    <property type="project" value="TreeGrafter"/>
</dbReference>
<evidence type="ECO:0000256" key="4">
    <source>
        <dbReference type="ARBA" id="ARBA00022840"/>
    </source>
</evidence>
<evidence type="ECO:0000259" key="5">
    <source>
        <dbReference type="Pfam" id="PF00501"/>
    </source>
</evidence>
<dbReference type="RefSeq" id="WP_218133369.1">
    <property type="nucleotide sequence ID" value="NZ_FNMZ01000002.1"/>
</dbReference>
<dbReference type="InterPro" id="IPR045851">
    <property type="entry name" value="AMP-bd_C_sf"/>
</dbReference>
<dbReference type="Pfam" id="PF00501">
    <property type="entry name" value="AMP-binding"/>
    <property type="match status" value="1"/>
</dbReference>
<keyword evidence="8" id="KW-1185">Reference proteome</keyword>
<evidence type="ECO:0000256" key="3">
    <source>
        <dbReference type="ARBA" id="ARBA00022741"/>
    </source>
</evidence>
<dbReference type="InterPro" id="IPR025110">
    <property type="entry name" value="AMP-bd_C"/>
</dbReference>
<feature type="domain" description="AMP-dependent synthetase/ligase" evidence="5">
    <location>
        <begin position="56"/>
        <end position="424"/>
    </location>
</feature>
<dbReference type="InterPro" id="IPR051087">
    <property type="entry name" value="Mitochondrial_ACSM"/>
</dbReference>
<evidence type="ECO:0000256" key="2">
    <source>
        <dbReference type="ARBA" id="ARBA00022598"/>
    </source>
</evidence>
<dbReference type="Gene3D" id="3.40.50.12780">
    <property type="entry name" value="N-terminal domain of ligase-like"/>
    <property type="match status" value="1"/>
</dbReference>
<proteinExistence type="inferred from homology"/>
<dbReference type="GO" id="GO:0016405">
    <property type="term" value="F:CoA-ligase activity"/>
    <property type="evidence" value="ECO:0007669"/>
    <property type="project" value="UniProtKB-ARBA"/>
</dbReference>
<dbReference type="Pfam" id="PF13193">
    <property type="entry name" value="AMP-binding_C"/>
    <property type="match status" value="1"/>
</dbReference>
<sequence>MTLAPDPSSAPDLPPAGAPLVARGEDWDALRAGFRWPRQAVDPGAAFNMYEAICGRWARIAPDRPALRLLRHDGEYREWTFAELDRASARLANALTARGLGRGDRCGLLLPQTQEALLTHLACYRIGAVVVPLFTLFGEDGLRMRLADSGASHIVTDAANLPKVLAIRDDLPALRIMWTVDRPGDGAWGFWQELAKGRDAFATVRTGPDDPAFLSYTSGTTGPPKGALHGHRIVLGHLPGFETHHDFAPQADDAFWTPADWAWMGGLCNVMLPALFHGVPLLAHRMSKFDPEEAFALVARHRIRNAFFPPTALKLLRQVESPRAKYDYDMRSIGSGGEALGASLLEWGNEAFGLTINEFYGQTECNLVLGNCAALFPPRPGSTGRAVPGHVVGVIDSEGNELPDGEVGEIAVLAPDPGMFLGYWNQPEKTAEKFVDAPDGRRWMRTGDEGRREPDGHFFFSSRTDDVITSSGYRIGPTEIEDCLTGHPAIAMAAVIGLPDPVRTEAVTAYVVLRPGVDPGPDLAGELTARVRARISPHVAPRAVHLAQSLPMTATGKIMRREVKRMALERGESHGGDEN</sequence>
<comment type="similarity">
    <text evidence="1">Belongs to the ATP-dependent AMP-binding enzyme family.</text>
</comment>
<dbReference type="InterPro" id="IPR020845">
    <property type="entry name" value="AMP-binding_CS"/>
</dbReference>
<dbReference type="GO" id="GO:0015645">
    <property type="term" value="F:fatty acid ligase activity"/>
    <property type="evidence" value="ECO:0007669"/>
    <property type="project" value="TreeGrafter"/>
</dbReference>
<evidence type="ECO:0000256" key="1">
    <source>
        <dbReference type="ARBA" id="ARBA00006432"/>
    </source>
</evidence>
<dbReference type="PANTHER" id="PTHR43605">
    <property type="entry name" value="ACYL-COENZYME A SYNTHETASE"/>
    <property type="match status" value="1"/>
</dbReference>
<accession>A0A1H2WG02</accession>
<evidence type="ECO:0000313" key="7">
    <source>
        <dbReference type="EMBL" id="SDW79465.1"/>
    </source>
</evidence>
<feature type="domain" description="AMP-binding enzyme C-terminal" evidence="6">
    <location>
        <begin position="479"/>
        <end position="557"/>
    </location>
</feature>
<dbReference type="SUPFAM" id="SSF56801">
    <property type="entry name" value="Acetyl-CoA synthetase-like"/>
    <property type="match status" value="1"/>
</dbReference>
<dbReference type="AlphaFoldDB" id="A0A1H2WG02"/>
<reference evidence="7 8" key="1">
    <citation type="submission" date="2016-10" db="EMBL/GenBank/DDBJ databases">
        <authorList>
            <person name="de Groot N.N."/>
        </authorList>
    </citation>
    <scope>NUCLEOTIDE SEQUENCE [LARGE SCALE GENOMIC DNA]</scope>
    <source>
        <strain evidence="7 8">DSM 17890</strain>
    </source>
</reference>
<keyword evidence="2" id="KW-0436">Ligase</keyword>
<dbReference type="InterPro" id="IPR042099">
    <property type="entry name" value="ANL_N_sf"/>
</dbReference>
<dbReference type="GO" id="GO:0004321">
    <property type="term" value="F:fatty-acyl-CoA synthase activity"/>
    <property type="evidence" value="ECO:0007669"/>
    <property type="project" value="TreeGrafter"/>
</dbReference>
<evidence type="ECO:0000313" key="8">
    <source>
        <dbReference type="Proteomes" id="UP000199118"/>
    </source>
</evidence>